<gene>
    <name evidence="10" type="ORF">HF521_012603</name>
</gene>
<feature type="domain" description="G-protein coupled receptors family 2 profile 2" evidence="9">
    <location>
        <begin position="757"/>
        <end position="1009"/>
    </location>
</feature>
<evidence type="ECO:0000256" key="2">
    <source>
        <dbReference type="ARBA" id="ARBA00022692"/>
    </source>
</evidence>
<accession>A0A8T0AB88</accession>
<evidence type="ECO:0000313" key="11">
    <source>
        <dbReference type="Proteomes" id="UP000606274"/>
    </source>
</evidence>
<organism evidence="10 11">
    <name type="scientific">Silurus meridionalis</name>
    <name type="common">Southern catfish</name>
    <name type="synonym">Silurus soldatovi meridionalis</name>
    <dbReference type="NCBI Taxonomy" id="175797"/>
    <lineage>
        <taxon>Eukaryota</taxon>
        <taxon>Metazoa</taxon>
        <taxon>Chordata</taxon>
        <taxon>Craniata</taxon>
        <taxon>Vertebrata</taxon>
        <taxon>Euteleostomi</taxon>
        <taxon>Actinopterygii</taxon>
        <taxon>Neopterygii</taxon>
        <taxon>Teleostei</taxon>
        <taxon>Ostariophysi</taxon>
        <taxon>Siluriformes</taxon>
        <taxon>Siluridae</taxon>
        <taxon>Silurus</taxon>
    </lineage>
</organism>
<name>A0A8T0AB88_SILME</name>
<feature type="domain" description="GAIN-B" evidence="8">
    <location>
        <begin position="354"/>
        <end position="514"/>
    </location>
</feature>
<dbReference type="Pfam" id="PF01825">
    <property type="entry name" value="GPS"/>
    <property type="match status" value="2"/>
</dbReference>
<sequence>MELLLKGVTVLLVFTFTACGHRVSFPCFNWTLLEPCKVYLQTRNFCEVNQSMTHHDKTRLYDQLRLTDALQNVKMNLSLIMDYSDCVTDNTPDQIIRSFGKYLLNMNEKLVSTLVMKTRNYNNVSFSVNNLEVYIYMVGSETTLNEIPTLITSQASLDIDLIGISQKKHASVVFMSYTDMMAIFKPSFFDANINSKKMLMSAVVTFSLPQTKNTWILEQIDFTLKHTKEIDPRAILSCMNWETEDWSSCFVSNTNETHTVCSCYYGTTFALISETDPCMIDLTLHCAVDFLFRMWDYINSNTRLTQETVKGYLNTIMNLTNFINQSSQNTYGNLLMNVTEKLASRLVTETATYNSTTISLQTLELRILTVGPKVNLSRTPTLVTSSATMDIDLIGISKNNKGSAAVAFISYTNMSNILQADFKAYTDVNKVVMSVVVSATLPKTANTNLTKLYNFTLKHLTALSPENILSCMYWNENAWHTDYCNVTETNSSHTVCSCNQLGTVLLIMQTDPCKDYLTGPCSKNFLFQILKYLPQELPQEIVKNYLKIMISLTARVTANVIDQNYLISYGNDVLNVVENLVSTLVRKDSPDTKISLSLQNCEVQVLMIHGPNVSLSDIPELGTTNTLIVIDLIEIAKNNNGSAAVAFVRYTNMTSLLKPSLLKTTTSPNKTMLSDVLSVSLLKNANQNLTKPINVTFKHIHEFNPEGILSCVYWNKDSWIDNCSIIWTNSTHTVCSCAHLSTFALIMRTEPCRSDHLMNMSIAGATAAGLVFLSLSLLTLLFYSRNPVTDAALINLCINLLVFYILSLIKSFSLPYIHPLHLRTALVGIQWFFLMSVFVWMFIEAVLLYIFVRNLSEIKSNLGEVISWKWLIAIGYLVPLGVLGMSAIPFPKGYIDEECSLNTDETLIFIFASPVLFTVTLNLVPYLILIVVVAVNRQPLMNEVFQMRNSSDKSLLKCMMVRSLTQFVVLICYWIFLYIPSKNGILYHAFLFLNSQQGTVIFFTHCLLNKQIRQKYKKLLCASNNPGEASRSVRGQPEDSQDN</sequence>
<dbReference type="PROSITE" id="PS50221">
    <property type="entry name" value="GAIN_B"/>
    <property type="match status" value="2"/>
</dbReference>
<feature type="transmembrane region" description="Helical" evidence="6">
    <location>
        <begin position="908"/>
        <end position="935"/>
    </location>
</feature>
<keyword evidence="2 6" id="KW-0812">Transmembrane</keyword>
<dbReference type="Pfam" id="PF00002">
    <property type="entry name" value="7tm_2"/>
    <property type="match status" value="1"/>
</dbReference>
<keyword evidence="4 6" id="KW-0472">Membrane</keyword>
<dbReference type="InterPro" id="IPR000832">
    <property type="entry name" value="GPCR_2_secretin-like"/>
</dbReference>
<dbReference type="AlphaFoldDB" id="A0A8T0AB88"/>
<proteinExistence type="predicted"/>
<dbReference type="PANTHER" id="PTHR12011:SF469">
    <property type="entry name" value="ADHESION G PROTEIN-COUPLED RECEPTOR E1-RELATED"/>
    <property type="match status" value="1"/>
</dbReference>
<dbReference type="Gene3D" id="1.20.1070.10">
    <property type="entry name" value="Rhodopsin 7-helix transmembrane proteins"/>
    <property type="match status" value="1"/>
</dbReference>
<dbReference type="Proteomes" id="UP000606274">
    <property type="component" value="Unassembled WGS sequence"/>
</dbReference>
<dbReference type="PRINTS" id="PR00249">
    <property type="entry name" value="GPCRSECRETIN"/>
</dbReference>
<evidence type="ECO:0000256" key="7">
    <source>
        <dbReference type="SAM" id="SignalP"/>
    </source>
</evidence>
<dbReference type="PROSITE" id="PS51257">
    <property type="entry name" value="PROKAR_LIPOPROTEIN"/>
    <property type="match status" value="1"/>
</dbReference>
<dbReference type="Gene3D" id="2.60.220.50">
    <property type="match status" value="3"/>
</dbReference>
<evidence type="ECO:0000256" key="1">
    <source>
        <dbReference type="ARBA" id="ARBA00004141"/>
    </source>
</evidence>
<reference evidence="10" key="1">
    <citation type="submission" date="2020-08" db="EMBL/GenBank/DDBJ databases">
        <title>Chromosome-level assembly of Southern catfish (Silurus meridionalis) provides insights into visual adaptation to the nocturnal and benthic lifestyles.</title>
        <authorList>
            <person name="Zhang Y."/>
            <person name="Wang D."/>
            <person name="Peng Z."/>
        </authorList>
    </citation>
    <scope>NUCLEOTIDE SEQUENCE</scope>
    <source>
        <strain evidence="10">SWU-2019-XX</strain>
        <tissue evidence="10">Muscle</tissue>
    </source>
</reference>
<dbReference type="InterPro" id="IPR000203">
    <property type="entry name" value="GPS"/>
</dbReference>
<dbReference type="InterPro" id="IPR017981">
    <property type="entry name" value="GPCR_2-like_7TM"/>
</dbReference>
<evidence type="ECO:0000313" key="10">
    <source>
        <dbReference type="EMBL" id="KAF7689250.1"/>
    </source>
</evidence>
<dbReference type="PROSITE" id="PS50261">
    <property type="entry name" value="G_PROTEIN_RECEP_F2_4"/>
    <property type="match status" value="1"/>
</dbReference>
<dbReference type="GO" id="GO:0007166">
    <property type="term" value="P:cell surface receptor signaling pathway"/>
    <property type="evidence" value="ECO:0007669"/>
    <property type="project" value="InterPro"/>
</dbReference>
<protein>
    <submittedName>
        <fullName evidence="10">Uncharacterized protein</fullName>
    </submittedName>
</protein>
<dbReference type="GO" id="GO:0007189">
    <property type="term" value="P:adenylate cyclase-activating G protein-coupled receptor signaling pathway"/>
    <property type="evidence" value="ECO:0007669"/>
    <property type="project" value="TreeGrafter"/>
</dbReference>
<feature type="transmembrane region" description="Helical" evidence="6">
    <location>
        <begin position="762"/>
        <end position="784"/>
    </location>
</feature>
<keyword evidence="3 6" id="KW-1133">Transmembrane helix</keyword>
<dbReference type="GO" id="GO:0005886">
    <property type="term" value="C:plasma membrane"/>
    <property type="evidence" value="ECO:0007669"/>
    <property type="project" value="TreeGrafter"/>
</dbReference>
<evidence type="ECO:0000259" key="9">
    <source>
        <dbReference type="PROSITE" id="PS50261"/>
    </source>
</evidence>
<feature type="transmembrane region" description="Helical" evidence="6">
    <location>
        <begin position="870"/>
        <end position="888"/>
    </location>
</feature>
<evidence type="ECO:0000256" key="3">
    <source>
        <dbReference type="ARBA" id="ARBA00022989"/>
    </source>
</evidence>
<keyword evidence="7" id="KW-0732">Signal</keyword>
<feature type="transmembrane region" description="Helical" evidence="6">
    <location>
        <begin position="829"/>
        <end position="850"/>
    </location>
</feature>
<keyword evidence="5" id="KW-1015">Disulfide bond</keyword>
<feature type="chain" id="PRO_5035782917" evidence="7">
    <location>
        <begin position="21"/>
        <end position="1043"/>
    </location>
</feature>
<evidence type="ECO:0000256" key="4">
    <source>
        <dbReference type="ARBA" id="ARBA00023136"/>
    </source>
</evidence>
<feature type="transmembrane region" description="Helical" evidence="6">
    <location>
        <begin position="985"/>
        <end position="1008"/>
    </location>
</feature>
<dbReference type="EMBL" id="JABFDY010000024">
    <property type="protein sequence ID" value="KAF7689250.1"/>
    <property type="molecule type" value="Genomic_DNA"/>
</dbReference>
<keyword evidence="11" id="KW-1185">Reference proteome</keyword>
<evidence type="ECO:0000259" key="8">
    <source>
        <dbReference type="PROSITE" id="PS50221"/>
    </source>
</evidence>
<feature type="signal peptide" evidence="7">
    <location>
        <begin position="1"/>
        <end position="20"/>
    </location>
</feature>
<dbReference type="GO" id="GO:0004930">
    <property type="term" value="F:G protein-coupled receptor activity"/>
    <property type="evidence" value="ECO:0007669"/>
    <property type="project" value="InterPro"/>
</dbReference>
<feature type="domain" description="GAIN-B" evidence="8">
    <location>
        <begin position="604"/>
        <end position="753"/>
    </location>
</feature>
<dbReference type="InterPro" id="IPR057244">
    <property type="entry name" value="GAIN_B"/>
</dbReference>
<dbReference type="PANTHER" id="PTHR12011">
    <property type="entry name" value="ADHESION G-PROTEIN COUPLED RECEPTOR"/>
    <property type="match status" value="1"/>
</dbReference>
<evidence type="ECO:0000256" key="6">
    <source>
        <dbReference type="SAM" id="Phobius"/>
    </source>
</evidence>
<dbReference type="InterPro" id="IPR046338">
    <property type="entry name" value="GAIN_dom_sf"/>
</dbReference>
<comment type="caution">
    <text evidence="10">The sequence shown here is derived from an EMBL/GenBank/DDBJ whole genome shotgun (WGS) entry which is preliminary data.</text>
</comment>
<dbReference type="SMART" id="SM00303">
    <property type="entry name" value="GPS"/>
    <property type="match status" value="2"/>
</dbReference>
<comment type="subcellular location">
    <subcellularLocation>
        <location evidence="1">Membrane</location>
        <topology evidence="1">Multi-pass membrane protein</topology>
    </subcellularLocation>
</comment>
<feature type="transmembrane region" description="Helical" evidence="6">
    <location>
        <begin position="791"/>
        <end position="809"/>
    </location>
</feature>
<evidence type="ECO:0000256" key="5">
    <source>
        <dbReference type="ARBA" id="ARBA00023157"/>
    </source>
</evidence>
<feature type="transmembrane region" description="Helical" evidence="6">
    <location>
        <begin position="955"/>
        <end position="979"/>
    </location>
</feature>